<sequence>MIHTIVPIDVVFGQPFPSPNPRFEIPLGNGSLLEVERLDAVRVRVVRLISPDPYAYLNPNCQPGAELGLRLPF</sequence>
<dbReference type="Pfam" id="PF14035">
    <property type="entry name" value="YlzJ"/>
    <property type="match status" value="1"/>
</dbReference>
<dbReference type="InterPro" id="IPR025619">
    <property type="entry name" value="YlzJ"/>
</dbReference>
<proteinExistence type="predicted"/>
<organism evidence="1 2">
    <name type="scientific">Candidatus Reconcilbacillus cellulovorans</name>
    <dbReference type="NCBI Taxonomy" id="1906605"/>
    <lineage>
        <taxon>Bacteria</taxon>
        <taxon>Bacillati</taxon>
        <taxon>Bacillota</taxon>
        <taxon>Bacilli</taxon>
        <taxon>Bacillales</taxon>
        <taxon>Paenibacillaceae</taxon>
        <taxon>Candidatus Reconcilbacillus</taxon>
    </lineage>
</organism>
<reference evidence="1 2" key="1">
    <citation type="submission" date="2016-12" db="EMBL/GenBank/DDBJ databases">
        <title>Candidatus Reconcilibacillus cellulovorans genome.</title>
        <authorList>
            <person name="Kolinko S."/>
            <person name="Wu Y.-W."/>
            <person name="Tachea F."/>
            <person name="Denzel E."/>
            <person name="Hiras J."/>
            <person name="Baecker N."/>
            <person name="Chan L.J."/>
            <person name="Eichorst S.A."/>
            <person name="Frey D."/>
            <person name="Adams P.D."/>
            <person name="Pray T."/>
            <person name="Tanjore D."/>
            <person name="Petzold C.J."/>
            <person name="Gladden J.M."/>
            <person name="Simmons B.A."/>
            <person name="Singer S.W."/>
        </authorList>
    </citation>
    <scope>NUCLEOTIDE SEQUENCE [LARGE SCALE GENOMIC DNA]</scope>
    <source>
        <strain evidence="1">JTherm</strain>
    </source>
</reference>
<comment type="caution">
    <text evidence="1">The sequence shown here is derived from an EMBL/GenBank/DDBJ whole genome shotgun (WGS) entry which is preliminary data.</text>
</comment>
<name>A0A2A6E0R8_9BACL</name>
<gene>
    <name evidence="1" type="ORF">BLM47_06275</name>
</gene>
<evidence type="ECO:0000313" key="1">
    <source>
        <dbReference type="EMBL" id="PDO10583.1"/>
    </source>
</evidence>
<dbReference type="EMBL" id="MOXJ01000012">
    <property type="protein sequence ID" value="PDO10583.1"/>
    <property type="molecule type" value="Genomic_DNA"/>
</dbReference>
<accession>A0A2A6E0R8</accession>
<protein>
    <submittedName>
        <fullName evidence="1">Uncharacterized protein</fullName>
    </submittedName>
</protein>
<dbReference type="AlphaFoldDB" id="A0A2A6E0R8"/>
<dbReference type="Proteomes" id="UP000243688">
    <property type="component" value="Unassembled WGS sequence"/>
</dbReference>
<evidence type="ECO:0000313" key="2">
    <source>
        <dbReference type="Proteomes" id="UP000243688"/>
    </source>
</evidence>